<dbReference type="GO" id="GO:0005524">
    <property type="term" value="F:ATP binding"/>
    <property type="evidence" value="ECO:0007669"/>
    <property type="project" value="UniProtKB-KW"/>
</dbReference>
<accession>A0A378LPL2</accession>
<dbReference type="SUPFAM" id="SSF53613">
    <property type="entry name" value="Ribokinase-like"/>
    <property type="match status" value="1"/>
</dbReference>
<dbReference type="GO" id="GO:0009228">
    <property type="term" value="P:thiamine biosynthetic process"/>
    <property type="evidence" value="ECO:0007669"/>
    <property type="project" value="UniProtKB-KW"/>
</dbReference>
<gene>
    <name evidence="12" type="primary">thiM</name>
    <name evidence="12" type="ORF">NCTC11532_01053</name>
</gene>
<dbReference type="UniPathway" id="UPA00060">
    <property type="reaction ID" value="UER00139"/>
</dbReference>
<dbReference type="GO" id="GO:0004417">
    <property type="term" value="F:hydroxyethylthiazole kinase activity"/>
    <property type="evidence" value="ECO:0007669"/>
    <property type="project" value="UniProtKB-EC"/>
</dbReference>
<dbReference type="STRING" id="1122170.GCA_000701265_01965"/>
<evidence type="ECO:0000256" key="8">
    <source>
        <dbReference type="ARBA" id="ARBA00022777"/>
    </source>
</evidence>
<keyword evidence="8 12" id="KW-0418">Kinase</keyword>
<evidence type="ECO:0000256" key="2">
    <source>
        <dbReference type="ARBA" id="ARBA00001946"/>
    </source>
</evidence>
<keyword evidence="7" id="KW-0547">Nucleotide-binding</keyword>
<dbReference type="GO" id="GO:0009229">
    <property type="term" value="P:thiamine diphosphate biosynthetic process"/>
    <property type="evidence" value="ECO:0007669"/>
    <property type="project" value="UniProtKB-UniPathway"/>
</dbReference>
<evidence type="ECO:0000256" key="10">
    <source>
        <dbReference type="ARBA" id="ARBA00022842"/>
    </source>
</evidence>
<dbReference type="InterPro" id="IPR000417">
    <property type="entry name" value="Hyethyz_kinase"/>
</dbReference>
<dbReference type="EMBL" id="UGPB01000001">
    <property type="protein sequence ID" value="STY28876.1"/>
    <property type="molecule type" value="Genomic_DNA"/>
</dbReference>
<keyword evidence="13" id="KW-1185">Reference proteome</keyword>
<comment type="pathway">
    <text evidence="3">Cofactor biosynthesis; thiamine diphosphate biosynthesis; 4-methyl-5-(2-phosphoethyl)-thiazole from 5-(2-hydroxyethyl)-4-methylthiazole: step 1/1.</text>
</comment>
<evidence type="ECO:0000256" key="7">
    <source>
        <dbReference type="ARBA" id="ARBA00022741"/>
    </source>
</evidence>
<sequence length="262" mass="29056">MDFFMTPEINEYLRQIRHHKPFILTITNYFPMGYVGSGIRSIGGFPLMCGAEEEVDELLEISKAVIINLGKLDNNFIKLCHRICKIANQRNIPIILDPVGAGASRYRTEVAINITKKYQIAIIRGYPNEITSLVTGKLVIQDNQYLDNKNIIENANVLSKEYQVAVVVSGKRHVVIHREQMDQFNFDSALVQKVAGIGNLLSAIISVFHSVVDDQFLAAKNAVHFYAECVGPTSSGASGPASLIIGIIDKIYINATKAQLFT</sequence>
<evidence type="ECO:0000313" key="12">
    <source>
        <dbReference type="EMBL" id="STY28876.1"/>
    </source>
</evidence>
<evidence type="ECO:0000256" key="6">
    <source>
        <dbReference type="ARBA" id="ARBA00022723"/>
    </source>
</evidence>
<keyword evidence="9" id="KW-0067">ATP-binding</keyword>
<name>A0A378LPL2_9GAMM</name>
<comment type="catalytic activity">
    <reaction evidence="1">
        <text>5-(2-hydroxyethyl)-4-methylthiazole + ATP = 4-methyl-5-(2-phosphooxyethyl)-thiazole + ADP + H(+)</text>
        <dbReference type="Rhea" id="RHEA:24212"/>
        <dbReference type="ChEBI" id="CHEBI:15378"/>
        <dbReference type="ChEBI" id="CHEBI:17957"/>
        <dbReference type="ChEBI" id="CHEBI:30616"/>
        <dbReference type="ChEBI" id="CHEBI:58296"/>
        <dbReference type="ChEBI" id="CHEBI:456216"/>
        <dbReference type="EC" id="2.7.1.50"/>
    </reaction>
</comment>
<dbReference type="PIRSF" id="PIRSF000513">
    <property type="entry name" value="Thz_kinase"/>
    <property type="match status" value="1"/>
</dbReference>
<dbReference type="PRINTS" id="PR01099">
    <property type="entry name" value="HYETHTZKNASE"/>
</dbReference>
<evidence type="ECO:0000313" key="13">
    <source>
        <dbReference type="Proteomes" id="UP000255297"/>
    </source>
</evidence>
<evidence type="ECO:0000256" key="9">
    <source>
        <dbReference type="ARBA" id="ARBA00022840"/>
    </source>
</evidence>
<dbReference type="Proteomes" id="UP000255297">
    <property type="component" value="Unassembled WGS sequence"/>
</dbReference>
<organism evidence="12 13">
    <name type="scientific">Legionella wadsworthii</name>
    <dbReference type="NCBI Taxonomy" id="28088"/>
    <lineage>
        <taxon>Bacteria</taxon>
        <taxon>Pseudomonadati</taxon>
        <taxon>Pseudomonadota</taxon>
        <taxon>Gammaproteobacteria</taxon>
        <taxon>Legionellales</taxon>
        <taxon>Legionellaceae</taxon>
        <taxon>Legionella</taxon>
    </lineage>
</organism>
<evidence type="ECO:0000256" key="3">
    <source>
        <dbReference type="ARBA" id="ARBA00004868"/>
    </source>
</evidence>
<dbReference type="Pfam" id="PF02110">
    <property type="entry name" value="HK"/>
    <property type="match status" value="1"/>
</dbReference>
<dbReference type="InterPro" id="IPR029056">
    <property type="entry name" value="Ribokinase-like"/>
</dbReference>
<evidence type="ECO:0000256" key="5">
    <source>
        <dbReference type="ARBA" id="ARBA00022679"/>
    </source>
</evidence>
<reference evidence="12 13" key="1">
    <citation type="submission" date="2018-06" db="EMBL/GenBank/DDBJ databases">
        <authorList>
            <consortium name="Pathogen Informatics"/>
            <person name="Doyle S."/>
        </authorList>
    </citation>
    <scope>NUCLEOTIDE SEQUENCE [LARGE SCALE GENOMIC DNA]</scope>
    <source>
        <strain evidence="12 13">NCTC11532</strain>
    </source>
</reference>
<keyword evidence="10" id="KW-0460">Magnesium</keyword>
<dbReference type="EC" id="2.7.1.50" evidence="4"/>
<keyword evidence="5 12" id="KW-0808">Transferase</keyword>
<dbReference type="AlphaFoldDB" id="A0A378LPL2"/>
<dbReference type="Gene3D" id="3.40.1190.20">
    <property type="match status" value="1"/>
</dbReference>
<keyword evidence="11" id="KW-0784">Thiamine biosynthesis</keyword>
<dbReference type="GO" id="GO:0000287">
    <property type="term" value="F:magnesium ion binding"/>
    <property type="evidence" value="ECO:0007669"/>
    <property type="project" value="InterPro"/>
</dbReference>
<proteinExistence type="predicted"/>
<protein>
    <recommendedName>
        <fullName evidence="4">hydroxyethylthiazole kinase</fullName>
        <ecNumber evidence="4">2.7.1.50</ecNumber>
    </recommendedName>
</protein>
<evidence type="ECO:0000256" key="11">
    <source>
        <dbReference type="ARBA" id="ARBA00022977"/>
    </source>
</evidence>
<comment type="cofactor">
    <cofactor evidence="2">
        <name>Mg(2+)</name>
        <dbReference type="ChEBI" id="CHEBI:18420"/>
    </cofactor>
</comment>
<evidence type="ECO:0000256" key="1">
    <source>
        <dbReference type="ARBA" id="ARBA00001771"/>
    </source>
</evidence>
<evidence type="ECO:0000256" key="4">
    <source>
        <dbReference type="ARBA" id="ARBA00012129"/>
    </source>
</evidence>
<keyword evidence="6" id="KW-0479">Metal-binding</keyword>